<reference evidence="2" key="1">
    <citation type="submission" date="2021-02" db="EMBL/GenBank/DDBJ databases">
        <title>First Annotated Genome of the Yellow-green Alga Tribonema minus.</title>
        <authorList>
            <person name="Mahan K.M."/>
        </authorList>
    </citation>
    <scope>NUCLEOTIDE SEQUENCE</scope>
    <source>
        <strain evidence="2">UTEX B ZZ1240</strain>
    </source>
</reference>
<feature type="compositionally biased region" description="Low complexity" evidence="1">
    <location>
        <begin position="401"/>
        <end position="415"/>
    </location>
</feature>
<protein>
    <submittedName>
        <fullName evidence="2">Uncharacterized protein</fullName>
    </submittedName>
</protein>
<evidence type="ECO:0000313" key="3">
    <source>
        <dbReference type="Proteomes" id="UP000664859"/>
    </source>
</evidence>
<proteinExistence type="predicted"/>
<feature type="region of interest" description="Disordered" evidence="1">
    <location>
        <begin position="439"/>
        <end position="459"/>
    </location>
</feature>
<keyword evidence="3" id="KW-1185">Reference proteome</keyword>
<accession>A0A835ZDX7</accession>
<organism evidence="2 3">
    <name type="scientific">Tribonema minus</name>
    <dbReference type="NCBI Taxonomy" id="303371"/>
    <lineage>
        <taxon>Eukaryota</taxon>
        <taxon>Sar</taxon>
        <taxon>Stramenopiles</taxon>
        <taxon>Ochrophyta</taxon>
        <taxon>PX clade</taxon>
        <taxon>Xanthophyceae</taxon>
        <taxon>Tribonematales</taxon>
        <taxon>Tribonemataceae</taxon>
        <taxon>Tribonema</taxon>
    </lineage>
</organism>
<gene>
    <name evidence="2" type="ORF">JKP88DRAFT_242813</name>
</gene>
<dbReference type="AlphaFoldDB" id="A0A835ZDX7"/>
<comment type="caution">
    <text evidence="2">The sequence shown here is derived from an EMBL/GenBank/DDBJ whole genome shotgun (WGS) entry which is preliminary data.</text>
</comment>
<sequence length="742" mass="80029">MDSTRALLCLQRRSFCFDVRPAAPKRAFLSSDYLTTARVQVVLRMPSLVRLKLRRDMTVAGGIWLPEQLKCLKLEYFTGQITNWPALVEMEVVGPLTGDVCLRPSLTSLRVLDLGSNFPGDGALQLPPLLEELVVRSDVTKPFVLPLPPSLRKVRMEAQSQADGVSVALWRKELVENLPAGVNELVLNYALTCAYENSLGVEPGDIAWPATIHSLVLEDWGVNMCLPERVKAFSMTDATPSVVKYMVKVILPTAPESLYISGWNDVDAADEEEAAFDEDEWAEVRNKHARAARAVLNRTCMPVHNGTPGLLPTAPILFTSALQARLWGHFNIPALGVHEHGAAAAGPPPQLPLPAVAAAPARGATTAPTAQPLNALASYDGRAAGPAAAAAAAAAAHEPPPAAAAWGPADAAAGASEKKRKPSSLLPLKKRLHSAAAEPAVLPQRAPLPPHERGTAAVQQEELGPGAAAAPANGAAMAPAALLVPQHSLRAAAETPMPAAALAAPPTAAAARLEMGGALRGRVELSCVRQHRQHLAEQAAVALVQRHELEWHALECARWTAQQTLLQCCRLGLGAAAEERRHLMLVEHAQRDCLAQMSAGAAALRQRQSAEWRDCCAVGEDCGVELRGLVPRRLLQMVGDEEARMLRRADAHDAKRRRALREERERREAAAAAAQQQQQQQLLQVEQPLQDGDARIIVEELADSDEETPQPPHHGVILLWSVCVFITQRRRYHHCLQDGADA</sequence>
<evidence type="ECO:0000313" key="2">
    <source>
        <dbReference type="EMBL" id="KAG5191961.1"/>
    </source>
</evidence>
<dbReference type="EMBL" id="JAFCMP010000013">
    <property type="protein sequence ID" value="KAG5191961.1"/>
    <property type="molecule type" value="Genomic_DNA"/>
</dbReference>
<evidence type="ECO:0000256" key="1">
    <source>
        <dbReference type="SAM" id="MobiDB-lite"/>
    </source>
</evidence>
<name>A0A835ZDX7_9STRA</name>
<feature type="region of interest" description="Disordered" evidence="1">
    <location>
        <begin position="401"/>
        <end position="424"/>
    </location>
</feature>
<dbReference type="Proteomes" id="UP000664859">
    <property type="component" value="Unassembled WGS sequence"/>
</dbReference>